<evidence type="ECO:0000313" key="1">
    <source>
        <dbReference type="EMBL" id="RZC67995.1"/>
    </source>
</evidence>
<keyword evidence="2" id="KW-1185">Reference proteome</keyword>
<accession>A0A4Y7K7L6</accession>
<dbReference type="EMBL" id="CM010720">
    <property type="protein sequence ID" value="RZC67995.1"/>
    <property type="molecule type" value="Genomic_DNA"/>
</dbReference>
<organism evidence="1 2">
    <name type="scientific">Papaver somniferum</name>
    <name type="common">Opium poppy</name>
    <dbReference type="NCBI Taxonomy" id="3469"/>
    <lineage>
        <taxon>Eukaryota</taxon>
        <taxon>Viridiplantae</taxon>
        <taxon>Streptophyta</taxon>
        <taxon>Embryophyta</taxon>
        <taxon>Tracheophyta</taxon>
        <taxon>Spermatophyta</taxon>
        <taxon>Magnoliopsida</taxon>
        <taxon>Ranunculales</taxon>
        <taxon>Papaveraceae</taxon>
        <taxon>Papaveroideae</taxon>
        <taxon>Papaver</taxon>
    </lineage>
</organism>
<sequence>MAEKFIFYGYYSSAADAIAQIFQKELLQNNCEKDERIASEQFYYPIKPCEAALKEYQKSLEEMEMLSRSLEQPQMIKPATEKPSLST</sequence>
<gene>
    <name evidence="1" type="ORF">C5167_011698</name>
</gene>
<dbReference type="Proteomes" id="UP000316621">
    <property type="component" value="Chromosome 6"/>
</dbReference>
<protein>
    <submittedName>
        <fullName evidence="1">Uncharacterized protein</fullName>
    </submittedName>
</protein>
<name>A0A4Y7K7L6_PAPSO</name>
<reference evidence="1 2" key="1">
    <citation type="journal article" date="2018" name="Science">
        <title>The opium poppy genome and morphinan production.</title>
        <authorList>
            <person name="Guo L."/>
            <person name="Winzer T."/>
            <person name="Yang X."/>
            <person name="Li Y."/>
            <person name="Ning Z."/>
            <person name="He Z."/>
            <person name="Teodor R."/>
            <person name="Lu Y."/>
            <person name="Bowser T.A."/>
            <person name="Graham I.A."/>
            <person name="Ye K."/>
        </authorList>
    </citation>
    <scope>NUCLEOTIDE SEQUENCE [LARGE SCALE GENOMIC DNA]</scope>
    <source>
        <strain evidence="2">cv. HN1</strain>
        <tissue evidence="1">Leaves</tissue>
    </source>
</reference>
<dbReference type="Gramene" id="RZC67995">
    <property type="protein sequence ID" value="RZC67995"/>
    <property type="gene ID" value="C5167_011698"/>
</dbReference>
<evidence type="ECO:0000313" key="2">
    <source>
        <dbReference type="Proteomes" id="UP000316621"/>
    </source>
</evidence>
<dbReference type="AlphaFoldDB" id="A0A4Y7K7L6"/>
<proteinExistence type="predicted"/>